<dbReference type="PANTHER" id="PTHR34846:SF11">
    <property type="entry name" value="4-CARBOXYMUCONOLACTONE DECARBOXYLASE FAMILY PROTEIN (AFU_ORTHOLOGUE AFUA_6G11590)"/>
    <property type="match status" value="1"/>
</dbReference>
<dbReference type="SUPFAM" id="SSF69118">
    <property type="entry name" value="AhpD-like"/>
    <property type="match status" value="1"/>
</dbReference>
<dbReference type="EMBL" id="UINC01090438">
    <property type="protein sequence ID" value="SVC42386.1"/>
    <property type="molecule type" value="Genomic_DNA"/>
</dbReference>
<name>A0A382M0L0_9ZZZZ</name>
<dbReference type="AlphaFoldDB" id="A0A382M0L0"/>
<protein>
    <recommendedName>
        <fullName evidence="1">Carboxymuconolactone decarboxylase-like domain-containing protein</fullName>
    </recommendedName>
</protein>
<dbReference type="Pfam" id="PF02627">
    <property type="entry name" value="CMD"/>
    <property type="match status" value="1"/>
</dbReference>
<feature type="domain" description="Carboxymuconolactone decarboxylase-like" evidence="1">
    <location>
        <begin position="32"/>
        <end position="104"/>
    </location>
</feature>
<evidence type="ECO:0000259" key="1">
    <source>
        <dbReference type="Pfam" id="PF02627"/>
    </source>
</evidence>
<dbReference type="PANTHER" id="PTHR34846">
    <property type="entry name" value="4-CARBOXYMUCONOLACTONE DECARBOXYLASE FAMILY PROTEIN (AFU_ORTHOLOGUE AFUA_6G11590)"/>
    <property type="match status" value="1"/>
</dbReference>
<sequence>MSAEHQAAYDEVAGIRGRAPVGGPSSVLIHSPEMAVRVNRLSEYLGEQSDLPEKIKRLAAIISARSMDCQFVWNAHAAAARRAGLSDALVDAIRDRTQLPAMPADESAVVNYGLELTSTNKVSQETFDAARNQLGVQGLVEFTTTMGYFRLLAINANACTIDLPDQLTEPVLPN</sequence>
<dbReference type="Gene3D" id="1.20.1290.10">
    <property type="entry name" value="AhpD-like"/>
    <property type="match status" value="1"/>
</dbReference>
<gene>
    <name evidence="2" type="ORF">METZ01_LOCUS295240</name>
</gene>
<accession>A0A382M0L0</accession>
<evidence type="ECO:0000313" key="2">
    <source>
        <dbReference type="EMBL" id="SVC42386.1"/>
    </source>
</evidence>
<dbReference type="InterPro" id="IPR029032">
    <property type="entry name" value="AhpD-like"/>
</dbReference>
<dbReference type="InterPro" id="IPR003779">
    <property type="entry name" value="CMD-like"/>
</dbReference>
<reference evidence="2" key="1">
    <citation type="submission" date="2018-05" db="EMBL/GenBank/DDBJ databases">
        <authorList>
            <person name="Lanie J.A."/>
            <person name="Ng W.-L."/>
            <person name="Kazmierczak K.M."/>
            <person name="Andrzejewski T.M."/>
            <person name="Davidsen T.M."/>
            <person name="Wayne K.J."/>
            <person name="Tettelin H."/>
            <person name="Glass J.I."/>
            <person name="Rusch D."/>
            <person name="Podicherti R."/>
            <person name="Tsui H.-C.T."/>
            <person name="Winkler M.E."/>
        </authorList>
    </citation>
    <scope>NUCLEOTIDE SEQUENCE</scope>
</reference>
<organism evidence="2">
    <name type="scientific">marine metagenome</name>
    <dbReference type="NCBI Taxonomy" id="408172"/>
    <lineage>
        <taxon>unclassified sequences</taxon>
        <taxon>metagenomes</taxon>
        <taxon>ecological metagenomes</taxon>
    </lineage>
</organism>
<dbReference type="GO" id="GO:0051920">
    <property type="term" value="F:peroxiredoxin activity"/>
    <property type="evidence" value="ECO:0007669"/>
    <property type="project" value="InterPro"/>
</dbReference>
<proteinExistence type="predicted"/>